<gene>
    <name evidence="1" type="ORF">CFH80_07895</name>
</gene>
<reference evidence="1 2" key="1">
    <citation type="journal article" date="2017" name="Front. Microbiol.">
        <title>Comparative Genomic Analysis of the Class Epsilonproteobacteria and Proposed Reclassification to Epsilonbacteraeota (phyl. nov.).</title>
        <authorList>
            <person name="Waite D.W."/>
            <person name="Vanwonterghem I."/>
            <person name="Rinke C."/>
            <person name="Parks D.H."/>
            <person name="Zhang Y."/>
            <person name="Takai K."/>
            <person name="Sievert S.M."/>
            <person name="Simon J."/>
            <person name="Campbell B.J."/>
            <person name="Hanson T.E."/>
            <person name="Woyke T."/>
            <person name="Klotz M.G."/>
            <person name="Hugenholtz P."/>
        </authorList>
    </citation>
    <scope>NUCLEOTIDE SEQUENCE [LARGE SCALE GENOMIC DNA]</scope>
    <source>
        <strain evidence="1">UBA11420</strain>
    </source>
</reference>
<comment type="caution">
    <text evidence="1">The sequence shown here is derived from an EMBL/GenBank/DDBJ whole genome shotgun (WGS) entry which is preliminary data.</text>
</comment>
<evidence type="ECO:0000313" key="2">
    <source>
        <dbReference type="Proteomes" id="UP000231638"/>
    </source>
</evidence>
<sequence length="169" mass="19737">MRRYLATVLLVVFPLLSLGGLFWFLSVSHRLPNEIVNKEAKALDFEDNTLQCPVCHMYLVGKNDTAQIITADRKTHFFDDVGCAILWLREQKIEPRNVVFWVFSGDTKRYIDAYGAFYSIDDKTPMLYGFRAYEQFSQGRIGFEPMRLRMLRGETMQDPKVRQNLLQGR</sequence>
<evidence type="ECO:0000313" key="1">
    <source>
        <dbReference type="EMBL" id="DAB35856.1"/>
    </source>
</evidence>
<dbReference type="SUPFAM" id="SSF160387">
    <property type="entry name" value="NosL/MerB-like"/>
    <property type="match status" value="1"/>
</dbReference>
<organism evidence="1 2">
    <name type="scientific">Sulfurospirillum cavolei</name>
    <dbReference type="NCBI Taxonomy" id="366522"/>
    <lineage>
        <taxon>Bacteria</taxon>
        <taxon>Pseudomonadati</taxon>
        <taxon>Campylobacterota</taxon>
        <taxon>Epsilonproteobacteria</taxon>
        <taxon>Campylobacterales</taxon>
        <taxon>Sulfurospirillaceae</taxon>
        <taxon>Sulfurospirillum</taxon>
    </lineage>
</organism>
<dbReference type="EMBL" id="DLUG01000205">
    <property type="protein sequence ID" value="DAB35856.1"/>
    <property type="molecule type" value="Genomic_DNA"/>
</dbReference>
<proteinExistence type="predicted"/>
<name>A0A2D3WC38_9BACT</name>
<evidence type="ECO:0008006" key="3">
    <source>
        <dbReference type="Google" id="ProtNLM"/>
    </source>
</evidence>
<accession>A0A2D3WC38</accession>
<dbReference type="STRING" id="366522.GCA_001548055_00400"/>
<dbReference type="AlphaFoldDB" id="A0A2D3WC38"/>
<protein>
    <recommendedName>
        <fullName evidence="3">Nitrous oxide reductase accessory protein NosL</fullName>
    </recommendedName>
</protein>
<dbReference type="Proteomes" id="UP000231638">
    <property type="component" value="Unassembled WGS sequence"/>
</dbReference>